<feature type="transmembrane region" description="Helical" evidence="1">
    <location>
        <begin position="257"/>
        <end position="276"/>
    </location>
</feature>
<proteinExistence type="predicted"/>
<feature type="transmembrane region" description="Helical" evidence="1">
    <location>
        <begin position="204"/>
        <end position="222"/>
    </location>
</feature>
<dbReference type="InterPro" id="IPR011642">
    <property type="entry name" value="Gate_dom"/>
</dbReference>
<dbReference type="EMBL" id="JBEPMJ010000020">
    <property type="protein sequence ID" value="MET3751324.1"/>
    <property type="molecule type" value="Genomic_DNA"/>
</dbReference>
<feature type="transmembrane region" description="Helical" evidence="1">
    <location>
        <begin position="115"/>
        <end position="133"/>
    </location>
</feature>
<dbReference type="Pfam" id="PF07670">
    <property type="entry name" value="Gate"/>
    <property type="match status" value="1"/>
</dbReference>
<sequence length="313" mass="34858">MKRIFYTAGTLLLLIFLLRFPEEALAASRDGLKLWLNTLFPTLLPFIILTGILIHTGTAEKLLKPLAPVWSHVFGISPSGAYALLLGLLCGYPMGTKITSDLYGCGRISRREAEYLLTFTNHASPVFIYTYLIHICLNDRFHPRLIYGPLILASFLTMVIFRFFVYRNHTKTPDNFSDKKNKEPSAPGVTGTLLDASIMNGFETITRLGGYILLFSILSAFIRHYWSAGEMTEYLFLGALELTTGLHQLARSDLSPVFRYLCSMPMAAFGGVCILAQTKSLLHRDLSVLPYISAKCLNAAITAICALVFLKVV</sequence>
<keyword evidence="1" id="KW-0472">Membrane</keyword>
<keyword evidence="1" id="KW-1133">Transmembrane helix</keyword>
<gene>
    <name evidence="3" type="ORF">ABID24_002583</name>
</gene>
<protein>
    <submittedName>
        <fullName evidence="3">Sporulation integral membrane protein YlbJ</fullName>
    </submittedName>
</protein>
<name>A0ABV2M5F1_9FIRM</name>
<evidence type="ECO:0000313" key="3">
    <source>
        <dbReference type="EMBL" id="MET3751324.1"/>
    </source>
</evidence>
<keyword evidence="4" id="KW-1185">Reference proteome</keyword>
<dbReference type="Proteomes" id="UP001549106">
    <property type="component" value="Unassembled WGS sequence"/>
</dbReference>
<evidence type="ECO:0000256" key="1">
    <source>
        <dbReference type="SAM" id="Phobius"/>
    </source>
</evidence>
<feature type="transmembrane region" description="Helical" evidence="1">
    <location>
        <begin position="36"/>
        <end position="57"/>
    </location>
</feature>
<feature type="transmembrane region" description="Helical" evidence="1">
    <location>
        <begin position="288"/>
        <end position="310"/>
    </location>
</feature>
<comment type="caution">
    <text evidence="3">The sequence shown here is derived from an EMBL/GenBank/DDBJ whole genome shotgun (WGS) entry which is preliminary data.</text>
</comment>
<dbReference type="RefSeq" id="WP_257465066.1">
    <property type="nucleotide sequence ID" value="NZ_JANJZT010000021.1"/>
</dbReference>
<organism evidence="3 4">
    <name type="scientific">Blautia caecimuris</name>
    <dbReference type="NCBI Taxonomy" id="1796615"/>
    <lineage>
        <taxon>Bacteria</taxon>
        <taxon>Bacillati</taxon>
        <taxon>Bacillota</taxon>
        <taxon>Clostridia</taxon>
        <taxon>Lachnospirales</taxon>
        <taxon>Lachnospiraceae</taxon>
        <taxon>Blautia</taxon>
    </lineage>
</organism>
<accession>A0ABV2M5F1</accession>
<feature type="transmembrane region" description="Helical" evidence="1">
    <location>
        <begin position="145"/>
        <end position="165"/>
    </location>
</feature>
<evidence type="ECO:0000259" key="2">
    <source>
        <dbReference type="Pfam" id="PF07670"/>
    </source>
</evidence>
<feature type="transmembrane region" description="Helical" evidence="1">
    <location>
        <begin position="69"/>
        <end position="95"/>
    </location>
</feature>
<evidence type="ECO:0000313" key="4">
    <source>
        <dbReference type="Proteomes" id="UP001549106"/>
    </source>
</evidence>
<keyword evidence="1" id="KW-0812">Transmembrane</keyword>
<feature type="domain" description="Nucleoside transporter/FeoB GTPase Gate" evidence="2">
    <location>
        <begin position="38"/>
        <end position="127"/>
    </location>
</feature>
<reference evidence="3 4" key="1">
    <citation type="submission" date="2024-06" db="EMBL/GenBank/DDBJ databases">
        <title>Genomic Encyclopedia of Type Strains, Phase IV (KMG-IV): sequencing the most valuable type-strain genomes for metagenomic binning, comparative biology and taxonomic classification.</title>
        <authorList>
            <person name="Goeker M."/>
        </authorList>
    </citation>
    <scope>NUCLEOTIDE SEQUENCE [LARGE SCALE GENOMIC DNA]</scope>
    <source>
        <strain evidence="3 4">DSM 29492</strain>
    </source>
</reference>